<dbReference type="OrthoDB" id="5317514at2759"/>
<dbReference type="GO" id="GO:0007160">
    <property type="term" value="P:cell-matrix adhesion"/>
    <property type="evidence" value="ECO:0007669"/>
    <property type="project" value="TreeGrafter"/>
</dbReference>
<dbReference type="GO" id="GO:0009897">
    <property type="term" value="C:external side of plasma membrane"/>
    <property type="evidence" value="ECO:0007669"/>
    <property type="project" value="TreeGrafter"/>
</dbReference>
<dbReference type="PROSITE" id="PS51470">
    <property type="entry name" value="FG_GAP"/>
    <property type="match status" value="1"/>
</dbReference>
<dbReference type="SUPFAM" id="SSF69318">
    <property type="entry name" value="Integrin alpha N-terminal domain"/>
    <property type="match status" value="1"/>
</dbReference>
<gene>
    <name evidence="6" type="primary">Itga7</name>
    <name evidence="6" type="ORF">EYF80_064915</name>
</gene>
<dbReference type="GO" id="GO:0033627">
    <property type="term" value="P:cell adhesion mediated by integrin"/>
    <property type="evidence" value="ECO:0007669"/>
    <property type="project" value="TreeGrafter"/>
</dbReference>
<evidence type="ECO:0000256" key="2">
    <source>
        <dbReference type="ARBA" id="ARBA00022737"/>
    </source>
</evidence>
<evidence type="ECO:0000313" key="6">
    <source>
        <dbReference type="EMBL" id="TNN24957.1"/>
    </source>
</evidence>
<accession>A0A4Z2E829</accession>
<dbReference type="GO" id="GO:0007229">
    <property type="term" value="P:integrin-mediated signaling pathway"/>
    <property type="evidence" value="ECO:0007669"/>
    <property type="project" value="UniProtKB-KW"/>
</dbReference>
<organism evidence="6 7">
    <name type="scientific">Liparis tanakae</name>
    <name type="common">Tanaka's snailfish</name>
    <dbReference type="NCBI Taxonomy" id="230148"/>
    <lineage>
        <taxon>Eukaryota</taxon>
        <taxon>Metazoa</taxon>
        <taxon>Chordata</taxon>
        <taxon>Craniata</taxon>
        <taxon>Vertebrata</taxon>
        <taxon>Euteleostomi</taxon>
        <taxon>Actinopterygii</taxon>
        <taxon>Neopterygii</taxon>
        <taxon>Teleostei</taxon>
        <taxon>Neoteleostei</taxon>
        <taxon>Acanthomorphata</taxon>
        <taxon>Eupercaria</taxon>
        <taxon>Perciformes</taxon>
        <taxon>Cottioidei</taxon>
        <taxon>Cottales</taxon>
        <taxon>Liparidae</taxon>
        <taxon>Liparis</taxon>
    </lineage>
</organism>
<dbReference type="InterPro" id="IPR013519">
    <property type="entry name" value="Int_alpha_beta-p"/>
</dbReference>
<dbReference type="Gene3D" id="2.130.10.130">
    <property type="entry name" value="Integrin alpha, N-terminal"/>
    <property type="match status" value="1"/>
</dbReference>
<dbReference type="InterPro" id="IPR028994">
    <property type="entry name" value="Integrin_alpha_N"/>
</dbReference>
<dbReference type="AlphaFoldDB" id="A0A4Z2E829"/>
<evidence type="ECO:0000256" key="3">
    <source>
        <dbReference type="ARBA" id="ARBA00023180"/>
    </source>
</evidence>
<protein>
    <submittedName>
        <fullName evidence="6">Integrin alpha-7</fullName>
    </submittedName>
</protein>
<evidence type="ECO:0000313" key="7">
    <source>
        <dbReference type="Proteomes" id="UP000314294"/>
    </source>
</evidence>
<keyword evidence="7" id="KW-1185">Reference proteome</keyword>
<evidence type="ECO:0000256" key="5">
    <source>
        <dbReference type="SAM" id="MobiDB-lite"/>
    </source>
</evidence>
<dbReference type="EMBL" id="SRLO01013831">
    <property type="protein sequence ID" value="TNN24957.1"/>
    <property type="molecule type" value="Genomic_DNA"/>
</dbReference>
<dbReference type="PANTHER" id="PTHR23220">
    <property type="entry name" value="INTEGRIN ALPHA"/>
    <property type="match status" value="1"/>
</dbReference>
<feature type="region of interest" description="Disordered" evidence="5">
    <location>
        <begin position="1"/>
        <end position="22"/>
    </location>
</feature>
<reference evidence="6 7" key="1">
    <citation type="submission" date="2019-03" db="EMBL/GenBank/DDBJ databases">
        <title>First draft genome of Liparis tanakae, snailfish: a comprehensive survey of snailfish specific genes.</title>
        <authorList>
            <person name="Kim W."/>
            <person name="Song I."/>
            <person name="Jeong J.-H."/>
            <person name="Kim D."/>
            <person name="Kim S."/>
            <person name="Ryu S."/>
            <person name="Song J.Y."/>
            <person name="Lee S.K."/>
        </authorList>
    </citation>
    <scope>NUCLEOTIDE SEQUENCE [LARGE SCALE GENOMIC DNA]</scope>
    <source>
        <tissue evidence="6">Muscle</tissue>
    </source>
</reference>
<dbReference type="GO" id="GO:0098609">
    <property type="term" value="P:cell-cell adhesion"/>
    <property type="evidence" value="ECO:0007669"/>
    <property type="project" value="TreeGrafter"/>
</dbReference>
<sequence>MIWSGSSRGVSAEPSQVVRGSSVSPRFRTFGYSLAGGTDVDGNRYPDLLVGSLDDAVALLRYRGHVTTPEVTEELSVS</sequence>
<keyword evidence="2" id="KW-0677">Repeat</keyword>
<dbReference type="InterPro" id="IPR013517">
    <property type="entry name" value="FG-GAP"/>
</dbReference>
<dbReference type="SMART" id="SM00191">
    <property type="entry name" value="Int_alpha"/>
    <property type="match status" value="1"/>
</dbReference>
<dbReference type="GO" id="GO:0008305">
    <property type="term" value="C:integrin complex"/>
    <property type="evidence" value="ECO:0007669"/>
    <property type="project" value="TreeGrafter"/>
</dbReference>
<dbReference type="PANTHER" id="PTHR23220:SF89">
    <property type="entry name" value="INTEGRIN ALPHA-3"/>
    <property type="match status" value="1"/>
</dbReference>
<evidence type="ECO:0000256" key="4">
    <source>
        <dbReference type="PROSITE-ProRule" id="PRU00803"/>
    </source>
</evidence>
<keyword evidence="1" id="KW-0732">Signal</keyword>
<name>A0A4Z2E829_9TELE</name>
<comment type="caution">
    <text evidence="6">The sequence shown here is derived from an EMBL/GenBank/DDBJ whole genome shotgun (WGS) entry which is preliminary data.</text>
</comment>
<evidence type="ECO:0000256" key="1">
    <source>
        <dbReference type="ARBA" id="ARBA00022729"/>
    </source>
</evidence>
<feature type="repeat" description="FG-GAP" evidence="4">
    <location>
        <begin position="16"/>
        <end position="78"/>
    </location>
</feature>
<dbReference type="Proteomes" id="UP000314294">
    <property type="component" value="Unassembled WGS sequence"/>
</dbReference>
<proteinExistence type="predicted"/>
<dbReference type="GO" id="GO:0005178">
    <property type="term" value="F:integrin binding"/>
    <property type="evidence" value="ECO:0007669"/>
    <property type="project" value="TreeGrafter"/>
</dbReference>
<dbReference type="Pfam" id="PF01839">
    <property type="entry name" value="FG-GAP"/>
    <property type="match status" value="1"/>
</dbReference>
<dbReference type="GO" id="GO:0050900">
    <property type="term" value="P:leukocyte migration"/>
    <property type="evidence" value="ECO:0007669"/>
    <property type="project" value="TreeGrafter"/>
</dbReference>
<keyword evidence="3" id="KW-0325">Glycoprotein</keyword>
<keyword evidence="6" id="KW-0401">Integrin</keyword>